<name>A0A067CTN8_SAPPC</name>
<dbReference type="GeneID" id="24123939"/>
<dbReference type="Pfam" id="PF20253">
    <property type="entry name" value="DUF6604"/>
    <property type="match status" value="1"/>
</dbReference>
<dbReference type="RefSeq" id="XP_012194953.1">
    <property type="nucleotide sequence ID" value="XM_012339563.1"/>
</dbReference>
<evidence type="ECO:0000259" key="1">
    <source>
        <dbReference type="Pfam" id="PF20253"/>
    </source>
</evidence>
<evidence type="ECO:0000313" key="2">
    <source>
        <dbReference type="EMBL" id="KDO34069.1"/>
    </source>
</evidence>
<dbReference type="KEGG" id="spar:SPRG_01343"/>
<dbReference type="PANTHER" id="PTHR38795">
    <property type="entry name" value="DUF6604 DOMAIN-CONTAINING PROTEIN"/>
    <property type="match status" value="1"/>
</dbReference>
<reference evidence="2 3" key="1">
    <citation type="journal article" date="2013" name="PLoS Genet.">
        <title>Distinctive expansion of potential virulence genes in the genome of the oomycete fish pathogen Saprolegnia parasitica.</title>
        <authorList>
            <person name="Jiang R.H."/>
            <person name="de Bruijn I."/>
            <person name="Haas B.J."/>
            <person name="Belmonte R."/>
            <person name="Lobach L."/>
            <person name="Christie J."/>
            <person name="van den Ackerveken G."/>
            <person name="Bottin A."/>
            <person name="Bulone V."/>
            <person name="Diaz-Moreno S.M."/>
            <person name="Dumas B."/>
            <person name="Fan L."/>
            <person name="Gaulin E."/>
            <person name="Govers F."/>
            <person name="Grenville-Briggs L.J."/>
            <person name="Horner N.R."/>
            <person name="Levin J.Z."/>
            <person name="Mammella M."/>
            <person name="Meijer H.J."/>
            <person name="Morris P."/>
            <person name="Nusbaum C."/>
            <person name="Oome S."/>
            <person name="Phillips A.J."/>
            <person name="van Rooyen D."/>
            <person name="Rzeszutek E."/>
            <person name="Saraiva M."/>
            <person name="Secombes C.J."/>
            <person name="Seidl M.F."/>
            <person name="Snel B."/>
            <person name="Stassen J.H."/>
            <person name="Sykes S."/>
            <person name="Tripathy S."/>
            <person name="van den Berg H."/>
            <person name="Vega-Arreguin J.C."/>
            <person name="Wawra S."/>
            <person name="Young S.K."/>
            <person name="Zeng Q."/>
            <person name="Dieguez-Uribeondo J."/>
            <person name="Russ C."/>
            <person name="Tyler B.M."/>
            <person name="van West P."/>
        </authorList>
    </citation>
    <scope>NUCLEOTIDE SEQUENCE [LARGE SCALE GENOMIC DNA]</scope>
    <source>
        <strain evidence="2 3">CBS 223.65</strain>
    </source>
</reference>
<dbReference type="OMA" id="WDERRQP"/>
<dbReference type="VEuPathDB" id="FungiDB:SPRG_01343"/>
<proteinExistence type="predicted"/>
<gene>
    <name evidence="2" type="ORF">SPRG_01343</name>
</gene>
<keyword evidence="3" id="KW-1185">Reference proteome</keyword>
<dbReference type="EMBL" id="KK583191">
    <property type="protein sequence ID" value="KDO34069.1"/>
    <property type="molecule type" value="Genomic_DNA"/>
</dbReference>
<organism evidence="2 3">
    <name type="scientific">Saprolegnia parasitica (strain CBS 223.65)</name>
    <dbReference type="NCBI Taxonomy" id="695850"/>
    <lineage>
        <taxon>Eukaryota</taxon>
        <taxon>Sar</taxon>
        <taxon>Stramenopiles</taxon>
        <taxon>Oomycota</taxon>
        <taxon>Saprolegniomycetes</taxon>
        <taxon>Saprolegniales</taxon>
        <taxon>Saprolegniaceae</taxon>
        <taxon>Saprolegnia</taxon>
    </lineage>
</organism>
<accession>A0A067CTN8</accession>
<dbReference type="PANTHER" id="PTHR38795:SF1">
    <property type="entry name" value="DUF6604 DOMAIN-CONTAINING PROTEIN"/>
    <property type="match status" value="1"/>
</dbReference>
<dbReference type="Proteomes" id="UP000030745">
    <property type="component" value="Unassembled WGS sequence"/>
</dbReference>
<dbReference type="OrthoDB" id="42854at2759"/>
<feature type="domain" description="DUF6604" evidence="1">
    <location>
        <begin position="52"/>
        <end position="116"/>
    </location>
</feature>
<sequence length="672" mass="74875">MSRPGAVLDWALATDDNDDEKEDPWAVFNAASILMVPFDMAAFVAPIDAMDAARAALEARLEDEKFQILCFIQDVDDMNREVMLSWSLFKAGQISLMAATAVTNACVHAVEVLGNDMSFAHPHLKDLDHMMALLVCEQVLVDLVSENGLSLKTAVELVVLAKRAMVERLRPAAERTIAQRLKVSTVVASRVIDVVHMHYDQSDVWSLDWTSSLGNKNGFVNLQHALFSFLEVITPGHRMMCRPGTFGRDWDERRQPASSLMDLYQTFFANMLPALVIHVRDTSLFTLEYEVKMKPLLVLLKAYVKTKEVPVALVFACQAVLWSLFLTQDKAQDGMCCAKVVDDTRHTIGRVTRQMQALCDNADGIVVPPPSKKNVEAALGWLQNLRVATSPDDAFSQMEVDRAWFNPYMAGQILLTITMEIGFSMGLATMDDIGQTRMVLHLYNALRVLDKIPPNADLDNLVNMFERGKSVWVGGRPTVRGGFVKAHLLAWGYNAPTAAALAANLHRDKEAFLAKSTLRDQMDHRSDARKKQAKISDFGRALQTTDPAPVSRAYRYVTRLTAPTETTTRLPLAIDIMNILHADYNAFLYLDLNTVGQLFRAAWTDMITTFGFKGFDFAPERGIVDGPWRETDANTLLGLCDVDPDHPRVLVAAGAMQQLAQQMHTAHTRSSM</sequence>
<dbReference type="InterPro" id="IPR046539">
    <property type="entry name" value="DUF6604"/>
</dbReference>
<evidence type="ECO:0000313" key="3">
    <source>
        <dbReference type="Proteomes" id="UP000030745"/>
    </source>
</evidence>
<dbReference type="AlphaFoldDB" id="A0A067CTN8"/>
<protein>
    <recommendedName>
        <fullName evidence="1">DUF6604 domain-containing protein</fullName>
    </recommendedName>
</protein>